<evidence type="ECO:0000256" key="4">
    <source>
        <dbReference type="ARBA" id="ARBA00022737"/>
    </source>
</evidence>
<dbReference type="PANTHER" id="PTHR19924">
    <property type="entry name" value="UTP15 U3 SMALL NUCLEOLAR RNA-ASSOCIATED PROTEIN 15 FAMILY MEMBER"/>
    <property type="match status" value="1"/>
</dbReference>
<comment type="caution">
    <text evidence="7">The sequence shown here is derived from an EMBL/GenBank/DDBJ whole genome shotgun (WGS) entry which is preliminary data.</text>
</comment>
<keyword evidence="5" id="KW-0539">Nucleus</keyword>
<dbReference type="InterPro" id="IPR001680">
    <property type="entry name" value="WD40_rpt"/>
</dbReference>
<evidence type="ECO:0000256" key="3">
    <source>
        <dbReference type="ARBA" id="ARBA00022574"/>
    </source>
</evidence>
<dbReference type="GO" id="GO:0006364">
    <property type="term" value="P:rRNA processing"/>
    <property type="evidence" value="ECO:0007669"/>
    <property type="project" value="UniProtKB-KW"/>
</dbReference>
<sequence length="583" mass="65409">MVEIGDFPNLERPKILADTQIHSNISKYWRRYQEKTLQQTNTPRYISFSSSTSQNYDFAVTSQGSVDIFDGLSFEVKYSLNLHSSLPLYATFRQDGRTIAVGTDRGHIIIYDSGSRKKLRDLGANGASVRVLQYVIGGKLIVAGKDDGTVCVYAVDTNELIGTTGSDDKCVCIWRVTEGQTQVLTLLKRITHNDPVNQVLLLANGTELVSAASNMIFIWDILSDGKEPIYAIEAHQKTVTGLTLVVDGNKEYILSGSLDGIVKVHSTVDLSLIHTFHVPGPISVLTSSVDMSQRKTSHIAIGTSNNIIQIMVKKHLFDVENRNKIDKYDEERYEDSSEDEEEVINGGIKWENINKDRRGGIIERRIGQERVVIQDSFTSLLRSLGIHADQKQEEINQKSLSVIDSTLNLNVAGSRDDQLLLSTEIVGRDKNVQKIQRLSRPELLLKEFQHSESLAVSLETNPQQYQLVFAVLLELERRGVMFSSIEQLAQNAINSGLGQTRYVRFLKFLIQHLFETLQSGQIKISSVILHAISITAKVSGIVVGISEEIDQNLMLLRHFVDEEEQLQTELLQLNGMVDNIFYE</sequence>
<proteinExistence type="predicted"/>
<evidence type="ECO:0000256" key="5">
    <source>
        <dbReference type="ARBA" id="ARBA00023242"/>
    </source>
</evidence>
<dbReference type="EMBL" id="SNRW01000804">
    <property type="protein sequence ID" value="KAA6399191.1"/>
    <property type="molecule type" value="Genomic_DNA"/>
</dbReference>
<dbReference type="OrthoDB" id="431715at2759"/>
<feature type="domain" description="U3 small nucleolar RNA-associated protein 15 C-terminal" evidence="6">
    <location>
        <begin position="433"/>
        <end position="579"/>
    </location>
</feature>
<reference evidence="7 8" key="1">
    <citation type="submission" date="2019-03" db="EMBL/GenBank/DDBJ databases">
        <title>Single cell metagenomics reveals metabolic interactions within the superorganism composed of flagellate Streblomastix strix and complex community of Bacteroidetes bacteria on its surface.</title>
        <authorList>
            <person name="Treitli S.C."/>
            <person name="Kolisko M."/>
            <person name="Husnik F."/>
            <person name="Keeling P."/>
            <person name="Hampl V."/>
        </authorList>
    </citation>
    <scope>NUCLEOTIDE SEQUENCE [LARGE SCALE GENOMIC DNA]</scope>
    <source>
        <strain evidence="7">ST1C</strain>
    </source>
</reference>
<dbReference type="InterPro" id="IPR036322">
    <property type="entry name" value="WD40_repeat_dom_sf"/>
</dbReference>
<dbReference type="InterPro" id="IPR018983">
    <property type="entry name" value="U3_snoRNA-assocProt_15_C"/>
</dbReference>
<dbReference type="SMART" id="SM00320">
    <property type="entry name" value="WD40"/>
    <property type="match status" value="4"/>
</dbReference>
<protein>
    <submittedName>
        <fullName evidence="7">Putative u3 small nucleolar RNA-associated protein 15</fullName>
    </submittedName>
</protein>
<dbReference type="PANTHER" id="PTHR19924:SF26">
    <property type="entry name" value="U3 SMALL NUCLEOLAR RNA-ASSOCIATED PROTEIN 15 HOMOLOG"/>
    <property type="match status" value="1"/>
</dbReference>
<evidence type="ECO:0000256" key="2">
    <source>
        <dbReference type="ARBA" id="ARBA00022552"/>
    </source>
</evidence>
<dbReference type="InterPro" id="IPR015943">
    <property type="entry name" value="WD40/YVTN_repeat-like_dom_sf"/>
</dbReference>
<dbReference type="Gene3D" id="2.130.10.10">
    <property type="entry name" value="YVTN repeat-like/Quinoprotein amine dehydrogenase"/>
    <property type="match status" value="2"/>
</dbReference>
<dbReference type="Pfam" id="PF00400">
    <property type="entry name" value="WD40"/>
    <property type="match status" value="1"/>
</dbReference>
<dbReference type="GO" id="GO:0005730">
    <property type="term" value="C:nucleolus"/>
    <property type="evidence" value="ECO:0007669"/>
    <property type="project" value="UniProtKB-SubCell"/>
</dbReference>
<dbReference type="GO" id="GO:0045943">
    <property type="term" value="P:positive regulation of transcription by RNA polymerase I"/>
    <property type="evidence" value="ECO:0007669"/>
    <property type="project" value="TreeGrafter"/>
</dbReference>
<keyword evidence="2" id="KW-0698">rRNA processing</keyword>
<organism evidence="7 8">
    <name type="scientific">Streblomastix strix</name>
    <dbReference type="NCBI Taxonomy" id="222440"/>
    <lineage>
        <taxon>Eukaryota</taxon>
        <taxon>Metamonada</taxon>
        <taxon>Preaxostyla</taxon>
        <taxon>Oxymonadida</taxon>
        <taxon>Streblomastigidae</taxon>
        <taxon>Streblomastix</taxon>
    </lineage>
</organism>
<comment type="subcellular location">
    <subcellularLocation>
        <location evidence="1">Nucleus</location>
        <location evidence="1">Nucleolus</location>
    </subcellularLocation>
</comment>
<name>A0A5J4WW44_9EUKA</name>
<keyword evidence="3" id="KW-0853">WD repeat</keyword>
<dbReference type="Proteomes" id="UP000324800">
    <property type="component" value="Unassembled WGS sequence"/>
</dbReference>
<dbReference type="AlphaFoldDB" id="A0A5J4WW44"/>
<evidence type="ECO:0000259" key="6">
    <source>
        <dbReference type="Pfam" id="PF09384"/>
    </source>
</evidence>
<keyword evidence="4" id="KW-0677">Repeat</keyword>
<accession>A0A5J4WW44</accession>
<dbReference type="Pfam" id="PF09384">
    <property type="entry name" value="UTP15_C"/>
    <property type="match status" value="1"/>
</dbReference>
<dbReference type="SUPFAM" id="SSF50978">
    <property type="entry name" value="WD40 repeat-like"/>
    <property type="match status" value="1"/>
</dbReference>
<gene>
    <name evidence="7" type="ORF">EZS28_005284</name>
</gene>
<evidence type="ECO:0000256" key="1">
    <source>
        <dbReference type="ARBA" id="ARBA00004604"/>
    </source>
</evidence>
<evidence type="ECO:0000313" key="8">
    <source>
        <dbReference type="Proteomes" id="UP000324800"/>
    </source>
</evidence>
<evidence type="ECO:0000313" key="7">
    <source>
        <dbReference type="EMBL" id="KAA6399191.1"/>
    </source>
</evidence>